<sequence>MTAKAEAIANANAHLNNAGLPTYDELRAALNAVVGAWDEYDPRSGKGGPSVSHSINAARAIASATGTEGA</sequence>
<comment type="caution">
    <text evidence="1">The sequence shown here is derived from an EMBL/GenBank/DDBJ whole genome shotgun (WGS) entry which is preliminary data.</text>
</comment>
<dbReference type="Proteomes" id="UP001628281">
    <property type="component" value="Unassembled WGS sequence"/>
</dbReference>
<gene>
    <name evidence="1" type="ORF">ACJ41P_10350</name>
</gene>
<accession>A0ABW8V8I1</accession>
<protein>
    <submittedName>
        <fullName evidence="1">Uncharacterized protein</fullName>
    </submittedName>
</protein>
<dbReference type="EMBL" id="JBJLSN010000011">
    <property type="protein sequence ID" value="MFL7901523.1"/>
    <property type="molecule type" value="Genomic_DNA"/>
</dbReference>
<dbReference type="RefSeq" id="WP_407823986.1">
    <property type="nucleotide sequence ID" value="NZ_JBJLSN010000011.1"/>
</dbReference>
<evidence type="ECO:0000313" key="1">
    <source>
        <dbReference type="EMBL" id="MFL7901523.1"/>
    </source>
</evidence>
<organism evidence="1 2">
    <name type="scientific">Azospirillum argentinense</name>
    <dbReference type="NCBI Taxonomy" id="2970906"/>
    <lineage>
        <taxon>Bacteria</taxon>
        <taxon>Pseudomonadati</taxon>
        <taxon>Pseudomonadota</taxon>
        <taxon>Alphaproteobacteria</taxon>
        <taxon>Rhodospirillales</taxon>
        <taxon>Azospirillaceae</taxon>
        <taxon>Azospirillum</taxon>
    </lineage>
</organism>
<name>A0ABW8V8I1_9PROT</name>
<proteinExistence type="predicted"/>
<reference evidence="1 2" key="1">
    <citation type="submission" date="2024-11" db="EMBL/GenBank/DDBJ databases">
        <title>Draft genome sequences of two bacteria associated to sugarcane roots in Colombia.</title>
        <authorList>
            <person name="Pardo-Diaz S."/>
            <person name="Masmela-Mendoza J."/>
            <person name="Delgadillo-Duran P."/>
            <person name="Bautista E.J."/>
            <person name="Rojas-Tapias D.F."/>
        </authorList>
    </citation>
    <scope>NUCLEOTIDE SEQUENCE [LARGE SCALE GENOMIC DNA]</scope>
    <source>
        <strain evidence="1 2">Ap18</strain>
    </source>
</reference>
<evidence type="ECO:0000313" key="2">
    <source>
        <dbReference type="Proteomes" id="UP001628281"/>
    </source>
</evidence>
<keyword evidence="2" id="KW-1185">Reference proteome</keyword>